<organism evidence="1 2">
    <name type="scientific">Avena sativa</name>
    <name type="common">Oat</name>
    <dbReference type="NCBI Taxonomy" id="4498"/>
    <lineage>
        <taxon>Eukaryota</taxon>
        <taxon>Viridiplantae</taxon>
        <taxon>Streptophyta</taxon>
        <taxon>Embryophyta</taxon>
        <taxon>Tracheophyta</taxon>
        <taxon>Spermatophyta</taxon>
        <taxon>Magnoliopsida</taxon>
        <taxon>Liliopsida</taxon>
        <taxon>Poales</taxon>
        <taxon>Poaceae</taxon>
        <taxon>BOP clade</taxon>
        <taxon>Pooideae</taxon>
        <taxon>Poodae</taxon>
        <taxon>Poeae</taxon>
        <taxon>Poeae Chloroplast Group 1 (Aveneae type)</taxon>
        <taxon>Aveninae</taxon>
        <taxon>Avena</taxon>
    </lineage>
</organism>
<dbReference type="EnsemblPlants" id="AVESA.00010b.r2.3DG0532380.1">
    <property type="protein sequence ID" value="AVESA.00010b.r2.3DG0532380.1.CDS"/>
    <property type="gene ID" value="AVESA.00010b.r2.3DG0532380"/>
</dbReference>
<keyword evidence="2" id="KW-1185">Reference proteome</keyword>
<name>A0ACD5VXU1_AVESA</name>
<dbReference type="Proteomes" id="UP001732700">
    <property type="component" value="Chromosome 3D"/>
</dbReference>
<reference evidence="1" key="2">
    <citation type="submission" date="2025-09" db="UniProtKB">
        <authorList>
            <consortium name="EnsemblPlants"/>
        </authorList>
    </citation>
    <scope>IDENTIFICATION</scope>
</reference>
<evidence type="ECO:0000313" key="2">
    <source>
        <dbReference type="Proteomes" id="UP001732700"/>
    </source>
</evidence>
<accession>A0ACD5VXU1</accession>
<proteinExistence type="predicted"/>
<sequence>MTPVVLDSLSSHSHTHLLSPMATTSSLPLPPLPSSTRTCSALPPVRPSCFRFKSKPPPPAAVSLLPLGRGCRSWRSFRCPSAARPLPPSSGPPPPSSQDWQEKLSRLQDTVRIFFAVLFWMSLFFWGSAWGGSNNSGGKKRQRFRNKSK</sequence>
<evidence type="ECO:0000313" key="1">
    <source>
        <dbReference type="EnsemblPlants" id="AVESA.00010b.r2.3DG0532380.1.CDS"/>
    </source>
</evidence>
<protein>
    <submittedName>
        <fullName evidence="1">Uncharacterized protein</fullName>
    </submittedName>
</protein>
<reference evidence="1" key="1">
    <citation type="submission" date="2021-05" db="EMBL/GenBank/DDBJ databases">
        <authorList>
            <person name="Scholz U."/>
            <person name="Mascher M."/>
            <person name="Fiebig A."/>
        </authorList>
    </citation>
    <scope>NUCLEOTIDE SEQUENCE [LARGE SCALE GENOMIC DNA]</scope>
</reference>